<dbReference type="SUPFAM" id="SSF52540">
    <property type="entry name" value="P-loop containing nucleoside triphosphate hydrolases"/>
    <property type="match status" value="1"/>
</dbReference>
<comment type="caution">
    <text evidence="12">The sequence shown here is derived from an EMBL/GenBank/DDBJ whole genome shotgun (WGS) entry which is preliminary data.</text>
</comment>
<dbReference type="CDD" id="cd01672">
    <property type="entry name" value="TMPK"/>
    <property type="match status" value="1"/>
</dbReference>
<evidence type="ECO:0000256" key="9">
    <source>
        <dbReference type="ARBA" id="ARBA00048743"/>
    </source>
</evidence>
<keyword evidence="4 10" id="KW-0808">Transferase</keyword>
<accession>A0A1V4IMD3</accession>
<dbReference type="GO" id="GO:0004798">
    <property type="term" value="F:dTMP kinase activity"/>
    <property type="evidence" value="ECO:0007669"/>
    <property type="project" value="UniProtKB-UniRule"/>
</dbReference>
<keyword evidence="8 10" id="KW-0067">ATP-binding</keyword>
<organism evidence="12 13">
    <name type="scientific">Clostridium oryzae</name>
    <dbReference type="NCBI Taxonomy" id="1450648"/>
    <lineage>
        <taxon>Bacteria</taxon>
        <taxon>Bacillati</taxon>
        <taxon>Bacillota</taxon>
        <taxon>Clostridia</taxon>
        <taxon>Eubacteriales</taxon>
        <taxon>Clostridiaceae</taxon>
        <taxon>Clostridium</taxon>
    </lineage>
</organism>
<dbReference type="HAMAP" id="MF_00165">
    <property type="entry name" value="Thymidylate_kinase"/>
    <property type="match status" value="1"/>
</dbReference>
<evidence type="ECO:0000256" key="2">
    <source>
        <dbReference type="ARBA" id="ARBA00012980"/>
    </source>
</evidence>
<dbReference type="InterPro" id="IPR027417">
    <property type="entry name" value="P-loop_NTPase"/>
</dbReference>
<proteinExistence type="inferred from homology"/>
<dbReference type="STRING" id="1450648.CLORY_24460"/>
<keyword evidence="7 10" id="KW-0418">Kinase</keyword>
<keyword evidence="5 10" id="KW-0545">Nucleotide biosynthesis</keyword>
<dbReference type="PANTHER" id="PTHR10344:SF4">
    <property type="entry name" value="UMP-CMP KINASE 2, MITOCHONDRIAL"/>
    <property type="match status" value="1"/>
</dbReference>
<evidence type="ECO:0000313" key="12">
    <source>
        <dbReference type="EMBL" id="OPJ61053.1"/>
    </source>
</evidence>
<dbReference type="GO" id="GO:0005829">
    <property type="term" value="C:cytosol"/>
    <property type="evidence" value="ECO:0007669"/>
    <property type="project" value="TreeGrafter"/>
</dbReference>
<dbReference type="PANTHER" id="PTHR10344">
    <property type="entry name" value="THYMIDYLATE KINASE"/>
    <property type="match status" value="1"/>
</dbReference>
<evidence type="ECO:0000256" key="10">
    <source>
        <dbReference type="HAMAP-Rule" id="MF_00165"/>
    </source>
</evidence>
<dbReference type="EMBL" id="MZGV01000025">
    <property type="protein sequence ID" value="OPJ61053.1"/>
    <property type="molecule type" value="Genomic_DNA"/>
</dbReference>
<evidence type="ECO:0000256" key="8">
    <source>
        <dbReference type="ARBA" id="ARBA00022840"/>
    </source>
</evidence>
<evidence type="ECO:0000256" key="4">
    <source>
        <dbReference type="ARBA" id="ARBA00022679"/>
    </source>
</evidence>
<comment type="caution">
    <text evidence="10">Lacks conserved residue(s) required for the propagation of feature annotation.</text>
</comment>
<protein>
    <recommendedName>
        <fullName evidence="3 10">Thymidylate kinase</fullName>
        <ecNumber evidence="2 10">2.7.4.9</ecNumber>
    </recommendedName>
    <alternativeName>
        <fullName evidence="10">dTMP kinase</fullName>
    </alternativeName>
</protein>
<comment type="catalytic activity">
    <reaction evidence="9 10">
        <text>dTMP + ATP = dTDP + ADP</text>
        <dbReference type="Rhea" id="RHEA:13517"/>
        <dbReference type="ChEBI" id="CHEBI:30616"/>
        <dbReference type="ChEBI" id="CHEBI:58369"/>
        <dbReference type="ChEBI" id="CHEBI:63528"/>
        <dbReference type="ChEBI" id="CHEBI:456216"/>
        <dbReference type="EC" id="2.7.4.9"/>
    </reaction>
</comment>
<dbReference type="Gene3D" id="3.40.50.300">
    <property type="entry name" value="P-loop containing nucleotide triphosphate hydrolases"/>
    <property type="match status" value="1"/>
</dbReference>
<feature type="domain" description="Thymidylate kinase-like" evidence="11">
    <location>
        <begin position="8"/>
        <end position="182"/>
    </location>
</feature>
<evidence type="ECO:0000256" key="3">
    <source>
        <dbReference type="ARBA" id="ARBA00017144"/>
    </source>
</evidence>
<evidence type="ECO:0000313" key="13">
    <source>
        <dbReference type="Proteomes" id="UP000190080"/>
    </source>
</evidence>
<dbReference type="FunFam" id="3.40.50.300:FF:002288">
    <property type="entry name" value="Probable thymidylate kinase"/>
    <property type="match status" value="1"/>
</dbReference>
<sequence>MKGKLIIIDGCDGSGKATQSKLLENRLREESKKIKRIEFPDYSSESSALVKMYLDGMFGKNAEDVNPYVASTFYAVDRYASFKTKWKDFYENGGIILADRYTTSNMLHQAAKISDTNEKNKFLKWLCDFEYNLFGLPTPDLVIFLDVPPEYTIELMKNRNNKYSGRKDKDIHERNYQFVKESYQNALLVSKEYGWERIECLKNGKMLKIDEIHSIIYEKIMSIF</sequence>
<name>A0A1V4IMD3_9CLOT</name>
<evidence type="ECO:0000256" key="1">
    <source>
        <dbReference type="ARBA" id="ARBA00009776"/>
    </source>
</evidence>
<evidence type="ECO:0000256" key="6">
    <source>
        <dbReference type="ARBA" id="ARBA00022741"/>
    </source>
</evidence>
<dbReference type="InterPro" id="IPR018094">
    <property type="entry name" value="Thymidylate_kinase"/>
</dbReference>
<dbReference type="Proteomes" id="UP000190080">
    <property type="component" value="Unassembled WGS sequence"/>
</dbReference>
<dbReference type="GO" id="GO:0005524">
    <property type="term" value="F:ATP binding"/>
    <property type="evidence" value="ECO:0007669"/>
    <property type="project" value="UniProtKB-UniRule"/>
</dbReference>
<reference evidence="12 13" key="1">
    <citation type="submission" date="2017-03" db="EMBL/GenBank/DDBJ databases">
        <title>Genome sequence of Clostridium oryzae DSM 28571.</title>
        <authorList>
            <person name="Poehlein A."/>
            <person name="Daniel R."/>
        </authorList>
    </citation>
    <scope>NUCLEOTIDE SEQUENCE [LARGE SCALE GENOMIC DNA]</scope>
    <source>
        <strain evidence="12 13">DSM 28571</strain>
    </source>
</reference>
<dbReference type="AlphaFoldDB" id="A0A1V4IMD3"/>
<evidence type="ECO:0000256" key="5">
    <source>
        <dbReference type="ARBA" id="ARBA00022727"/>
    </source>
</evidence>
<evidence type="ECO:0000259" key="11">
    <source>
        <dbReference type="Pfam" id="PF02223"/>
    </source>
</evidence>
<dbReference type="RefSeq" id="WP_169911614.1">
    <property type="nucleotide sequence ID" value="NZ_MZGV01000025.1"/>
</dbReference>
<comment type="function">
    <text evidence="10">Phosphorylation of dTMP to form dTDP in both de novo and salvage pathways of dTTP synthesis.</text>
</comment>
<comment type="similarity">
    <text evidence="1 10">Belongs to the thymidylate kinase family.</text>
</comment>
<dbReference type="EC" id="2.7.4.9" evidence="2 10"/>
<keyword evidence="13" id="KW-1185">Reference proteome</keyword>
<dbReference type="Pfam" id="PF02223">
    <property type="entry name" value="Thymidylate_kin"/>
    <property type="match status" value="1"/>
</dbReference>
<dbReference type="GO" id="GO:0006227">
    <property type="term" value="P:dUDP biosynthetic process"/>
    <property type="evidence" value="ECO:0007669"/>
    <property type="project" value="TreeGrafter"/>
</dbReference>
<dbReference type="InterPro" id="IPR039430">
    <property type="entry name" value="Thymidylate_kin-like_dom"/>
</dbReference>
<keyword evidence="6 10" id="KW-0547">Nucleotide-binding</keyword>
<dbReference type="GO" id="GO:0006233">
    <property type="term" value="P:dTDP biosynthetic process"/>
    <property type="evidence" value="ECO:0007669"/>
    <property type="project" value="InterPro"/>
</dbReference>
<evidence type="ECO:0000256" key="7">
    <source>
        <dbReference type="ARBA" id="ARBA00022777"/>
    </source>
</evidence>
<dbReference type="GO" id="GO:0006235">
    <property type="term" value="P:dTTP biosynthetic process"/>
    <property type="evidence" value="ECO:0007669"/>
    <property type="project" value="UniProtKB-UniRule"/>
</dbReference>
<gene>
    <name evidence="12" type="primary">tmk_1</name>
    <name evidence="10" type="synonym">tmk</name>
    <name evidence="12" type="ORF">CLORY_24460</name>
</gene>